<proteinExistence type="predicted"/>
<dbReference type="VEuPathDB" id="VectorBase:BGLAX_026678"/>
<dbReference type="AlphaFoldDB" id="A0A2C9KRJ3"/>
<dbReference type="KEGG" id="bgt:106065152"/>
<protein>
    <recommendedName>
        <fullName evidence="3">Ig-like domain-containing protein</fullName>
    </recommendedName>
</protein>
<organism evidence="1 2">
    <name type="scientific">Biomphalaria glabrata</name>
    <name type="common">Bloodfluke planorb</name>
    <name type="synonym">Freshwater snail</name>
    <dbReference type="NCBI Taxonomy" id="6526"/>
    <lineage>
        <taxon>Eukaryota</taxon>
        <taxon>Metazoa</taxon>
        <taxon>Spiralia</taxon>
        <taxon>Lophotrochozoa</taxon>
        <taxon>Mollusca</taxon>
        <taxon>Gastropoda</taxon>
        <taxon>Heterobranchia</taxon>
        <taxon>Euthyneura</taxon>
        <taxon>Panpulmonata</taxon>
        <taxon>Hygrophila</taxon>
        <taxon>Lymnaeoidea</taxon>
        <taxon>Planorbidae</taxon>
        <taxon>Biomphalaria</taxon>
    </lineage>
</organism>
<dbReference type="Proteomes" id="UP000076420">
    <property type="component" value="Unassembled WGS sequence"/>
</dbReference>
<gene>
    <name evidence="1" type="primary">106065152</name>
</gene>
<dbReference type="EnsemblMetazoa" id="BGLB022730-RA">
    <property type="protein sequence ID" value="BGLB022730-PA"/>
    <property type="gene ID" value="BGLB022730"/>
</dbReference>
<dbReference type="VEuPathDB" id="VectorBase:BGLB022730"/>
<sequence length="132" mass="15300">NIPDGRHWEIHFVIGDTADMYDFSITIYVPDFREADAGRYRCSYVDEYKDQKYSDPFTLTLKPKNDTKILNKESIDPTNDTFTVTCDIKRFSPDDYPATKILYSMSVDRKPVGEDAFTSMAKFEPLTKKKTT</sequence>
<accession>A0A2C9KRJ3</accession>
<reference evidence="1" key="1">
    <citation type="submission" date="2020-05" db="UniProtKB">
        <authorList>
            <consortium name="EnsemblMetazoa"/>
        </authorList>
    </citation>
    <scope>IDENTIFICATION</scope>
    <source>
        <strain evidence="1">BB02</strain>
    </source>
</reference>
<evidence type="ECO:0008006" key="3">
    <source>
        <dbReference type="Google" id="ProtNLM"/>
    </source>
</evidence>
<name>A0A2C9KRJ3_BIOGL</name>
<evidence type="ECO:0000313" key="1">
    <source>
        <dbReference type="EnsemblMetazoa" id="BGLB022730-PA"/>
    </source>
</evidence>
<evidence type="ECO:0000313" key="2">
    <source>
        <dbReference type="Proteomes" id="UP000076420"/>
    </source>
</evidence>